<keyword evidence="1" id="KW-0472">Membrane</keyword>
<keyword evidence="1" id="KW-0812">Transmembrane</keyword>
<keyword evidence="1" id="KW-1133">Transmembrane helix</keyword>
<sequence length="69" mass="8216">MEKMSVIAIALVTFLVINFLYSKVLRVYVKKEFGKKWLTIWGNKVYFWQSSIFVSSAGTFLVMYLFRMF</sequence>
<comment type="caution">
    <text evidence="2">The sequence shown here is derived from an EMBL/GenBank/DDBJ whole genome shotgun (WGS) entry which is preliminary data.</text>
</comment>
<reference evidence="2 3" key="1">
    <citation type="submission" date="2018-10" db="EMBL/GenBank/DDBJ databases">
        <title>Genomic Encyclopedia of Archaeal and Bacterial Type Strains, Phase II (KMG-II): from individual species to whole genera.</title>
        <authorList>
            <person name="Goeker M."/>
        </authorList>
    </citation>
    <scope>NUCLEOTIDE SEQUENCE [LARGE SCALE GENOMIC DNA]</scope>
    <source>
        <strain evidence="2 3">DSM 25230</strain>
    </source>
</reference>
<gene>
    <name evidence="2" type="ORF">CLV91_2582</name>
</gene>
<dbReference type="OrthoDB" id="1450918at2"/>
<name>A0A495E702_9FLAO</name>
<evidence type="ECO:0000256" key="1">
    <source>
        <dbReference type="SAM" id="Phobius"/>
    </source>
</evidence>
<organism evidence="2 3">
    <name type="scientific">Maribacter vaceletii</name>
    <dbReference type="NCBI Taxonomy" id="1206816"/>
    <lineage>
        <taxon>Bacteria</taxon>
        <taxon>Pseudomonadati</taxon>
        <taxon>Bacteroidota</taxon>
        <taxon>Flavobacteriia</taxon>
        <taxon>Flavobacteriales</taxon>
        <taxon>Flavobacteriaceae</taxon>
        <taxon>Maribacter</taxon>
    </lineage>
</organism>
<dbReference type="RefSeq" id="WP_121068524.1">
    <property type="nucleotide sequence ID" value="NZ_RBIQ01000009.1"/>
</dbReference>
<evidence type="ECO:0000313" key="2">
    <source>
        <dbReference type="EMBL" id="RKR12451.1"/>
    </source>
</evidence>
<accession>A0A495E702</accession>
<dbReference type="EMBL" id="RBIQ01000009">
    <property type="protein sequence ID" value="RKR12451.1"/>
    <property type="molecule type" value="Genomic_DNA"/>
</dbReference>
<protein>
    <submittedName>
        <fullName evidence="2">Uncharacterized protein</fullName>
    </submittedName>
</protein>
<dbReference type="Proteomes" id="UP000269412">
    <property type="component" value="Unassembled WGS sequence"/>
</dbReference>
<proteinExistence type="predicted"/>
<keyword evidence="3" id="KW-1185">Reference proteome</keyword>
<evidence type="ECO:0000313" key="3">
    <source>
        <dbReference type="Proteomes" id="UP000269412"/>
    </source>
</evidence>
<dbReference type="AlphaFoldDB" id="A0A495E702"/>
<feature type="transmembrane region" description="Helical" evidence="1">
    <location>
        <begin position="46"/>
        <end position="66"/>
    </location>
</feature>